<proteinExistence type="predicted"/>
<name>A0A2X2UUC6_CAPOC</name>
<dbReference type="EMBL" id="UAVS01000001">
    <property type="protein sequence ID" value="SQA93099.1"/>
    <property type="molecule type" value="Genomic_DNA"/>
</dbReference>
<dbReference type="Proteomes" id="UP000250169">
    <property type="component" value="Unassembled WGS sequence"/>
</dbReference>
<accession>A0A2X2UUC6</accession>
<organism evidence="1 2">
    <name type="scientific">Capnocytophaga ochracea</name>
    <dbReference type="NCBI Taxonomy" id="1018"/>
    <lineage>
        <taxon>Bacteria</taxon>
        <taxon>Pseudomonadati</taxon>
        <taxon>Bacteroidota</taxon>
        <taxon>Flavobacteriia</taxon>
        <taxon>Flavobacteriales</taxon>
        <taxon>Flavobacteriaceae</taxon>
        <taxon>Capnocytophaga</taxon>
    </lineage>
</organism>
<protein>
    <submittedName>
        <fullName evidence="1">Uncharacterized protein</fullName>
    </submittedName>
</protein>
<reference evidence="1 2" key="1">
    <citation type="submission" date="2018-06" db="EMBL/GenBank/DDBJ databases">
        <authorList>
            <consortium name="Pathogen Informatics"/>
            <person name="Doyle S."/>
        </authorList>
    </citation>
    <scope>NUCLEOTIDE SEQUENCE [LARGE SCALE GENOMIC DNA]</scope>
    <source>
        <strain evidence="1 2">NCTC11545</strain>
    </source>
</reference>
<evidence type="ECO:0000313" key="1">
    <source>
        <dbReference type="EMBL" id="SQA93099.1"/>
    </source>
</evidence>
<dbReference type="AlphaFoldDB" id="A0A2X2UUC6"/>
<sequence length="48" mass="5277">MRVMGAMGAMGTMGDSLRNLELSESLGGCRCIYNHLLCYVYSLFSIVL</sequence>
<gene>
    <name evidence="1" type="ORF">NCTC11545_00463</name>
</gene>
<evidence type="ECO:0000313" key="2">
    <source>
        <dbReference type="Proteomes" id="UP000250169"/>
    </source>
</evidence>